<proteinExistence type="inferred from homology"/>
<dbReference type="InterPro" id="IPR000515">
    <property type="entry name" value="MetI-like"/>
</dbReference>
<dbReference type="Gene3D" id="1.10.3720.10">
    <property type="entry name" value="MetI-like"/>
    <property type="match status" value="1"/>
</dbReference>
<dbReference type="SUPFAM" id="SSF161098">
    <property type="entry name" value="MetI-like"/>
    <property type="match status" value="1"/>
</dbReference>
<dbReference type="InterPro" id="IPR035906">
    <property type="entry name" value="MetI-like_sf"/>
</dbReference>
<accession>A0ABZ2YAQ7</accession>
<keyword evidence="2 7" id="KW-0813">Transport</keyword>
<dbReference type="RefSeq" id="WP_369018252.1">
    <property type="nucleotide sequence ID" value="NZ_CP121689.1"/>
</dbReference>
<evidence type="ECO:0000256" key="1">
    <source>
        <dbReference type="ARBA" id="ARBA00004651"/>
    </source>
</evidence>
<reference evidence="9 10" key="1">
    <citation type="submission" date="2023-03" db="EMBL/GenBank/DDBJ databases">
        <title>Novel Species.</title>
        <authorList>
            <person name="Ma S."/>
        </authorList>
    </citation>
    <scope>NUCLEOTIDE SEQUENCE [LARGE SCALE GENOMIC DNA]</scope>
    <source>
        <strain evidence="9 10">B11</strain>
    </source>
</reference>
<evidence type="ECO:0000256" key="3">
    <source>
        <dbReference type="ARBA" id="ARBA00022475"/>
    </source>
</evidence>
<dbReference type="Proteomes" id="UP001461341">
    <property type="component" value="Chromosome"/>
</dbReference>
<keyword evidence="10" id="KW-1185">Reference proteome</keyword>
<dbReference type="Pfam" id="PF00528">
    <property type="entry name" value="BPD_transp_1"/>
    <property type="match status" value="1"/>
</dbReference>
<comment type="similarity">
    <text evidence="7">Belongs to the binding-protein-dependent transport system permease family.</text>
</comment>
<evidence type="ECO:0000256" key="7">
    <source>
        <dbReference type="RuleBase" id="RU363032"/>
    </source>
</evidence>
<dbReference type="SUPFAM" id="SSF160964">
    <property type="entry name" value="MalF N-terminal region-like"/>
    <property type="match status" value="1"/>
</dbReference>
<feature type="transmembrane region" description="Helical" evidence="7">
    <location>
        <begin position="161"/>
        <end position="186"/>
    </location>
</feature>
<evidence type="ECO:0000256" key="6">
    <source>
        <dbReference type="ARBA" id="ARBA00023136"/>
    </source>
</evidence>
<dbReference type="PANTHER" id="PTHR43005:SF1">
    <property type="entry name" value="SPERMIDINE_PUTRESCINE TRANSPORT SYSTEM PERMEASE PROTEIN"/>
    <property type="match status" value="1"/>
</dbReference>
<keyword evidence="5 7" id="KW-1133">Transmembrane helix</keyword>
<evidence type="ECO:0000256" key="2">
    <source>
        <dbReference type="ARBA" id="ARBA00022448"/>
    </source>
</evidence>
<keyword evidence="3" id="KW-1003">Cell membrane</keyword>
<feature type="transmembrane region" description="Helical" evidence="7">
    <location>
        <begin position="207"/>
        <end position="229"/>
    </location>
</feature>
<evidence type="ECO:0000256" key="4">
    <source>
        <dbReference type="ARBA" id="ARBA00022692"/>
    </source>
</evidence>
<dbReference type="PROSITE" id="PS50928">
    <property type="entry name" value="ABC_TM1"/>
    <property type="match status" value="1"/>
</dbReference>
<keyword evidence="4 7" id="KW-0812">Transmembrane</keyword>
<protein>
    <submittedName>
        <fullName evidence="9">Sugar ABC transporter permease</fullName>
    </submittedName>
</protein>
<dbReference type="CDD" id="cd06261">
    <property type="entry name" value="TM_PBP2"/>
    <property type="match status" value="1"/>
</dbReference>
<gene>
    <name evidence="9" type="ORF">QBE54_11065</name>
</gene>
<feature type="domain" description="ABC transmembrane type-1" evidence="8">
    <location>
        <begin position="75"/>
        <end position="288"/>
    </location>
</feature>
<dbReference type="EMBL" id="CP121689">
    <property type="protein sequence ID" value="WZL76096.1"/>
    <property type="molecule type" value="Genomic_DNA"/>
</dbReference>
<dbReference type="PANTHER" id="PTHR43005">
    <property type="entry name" value="BLR7065 PROTEIN"/>
    <property type="match status" value="1"/>
</dbReference>
<organism evidence="9 10">
    <name type="scientific">Thermatribacter velox</name>
    <dbReference type="NCBI Taxonomy" id="3039681"/>
    <lineage>
        <taxon>Bacteria</taxon>
        <taxon>Pseudomonadati</taxon>
        <taxon>Atribacterota</taxon>
        <taxon>Atribacteria</taxon>
        <taxon>Atribacterales</taxon>
        <taxon>Thermatribacteraceae</taxon>
        <taxon>Thermatribacter</taxon>
    </lineage>
</organism>
<sequence length="299" mass="34561">MKLIKPSSKRKLKMLPYYFLLPPIIFLAVIVVYPLIFSLKLALFDWNLINLREREFVGLGNFLRLITDGSFWNSVRVTFTYAALATSIEFFLGLLLALIASQELKGIRFLRTLLLVPMMVAPLVVGLMWRYLLNANYGVINYFIKHFLRIIPPEWLSHPSWALPTLIFVDVWQWTPFMFIILLAGIQSLPKYPSEAAQIDGAKGYQILWHITLPLLRPVILVALLLRLIDSFRVYDLVYSMTRGGPINKTETLSWYIYQVGFKFFDFGYAAALSWVMLGITMVMCSQLFRVISRGTKEQ</sequence>
<feature type="transmembrane region" description="Helical" evidence="7">
    <location>
        <begin position="79"/>
        <end position="100"/>
    </location>
</feature>
<feature type="transmembrane region" description="Helical" evidence="7">
    <location>
        <begin position="267"/>
        <end position="289"/>
    </location>
</feature>
<evidence type="ECO:0000259" key="8">
    <source>
        <dbReference type="PROSITE" id="PS50928"/>
    </source>
</evidence>
<comment type="subcellular location">
    <subcellularLocation>
        <location evidence="1 7">Cell membrane</location>
        <topology evidence="1 7">Multi-pass membrane protein</topology>
    </subcellularLocation>
</comment>
<feature type="transmembrane region" description="Helical" evidence="7">
    <location>
        <begin position="15"/>
        <end position="36"/>
    </location>
</feature>
<evidence type="ECO:0000313" key="9">
    <source>
        <dbReference type="EMBL" id="WZL76096.1"/>
    </source>
</evidence>
<evidence type="ECO:0000313" key="10">
    <source>
        <dbReference type="Proteomes" id="UP001461341"/>
    </source>
</evidence>
<feature type="transmembrane region" description="Helical" evidence="7">
    <location>
        <begin position="112"/>
        <end position="132"/>
    </location>
</feature>
<name>A0ABZ2YAQ7_9BACT</name>
<evidence type="ECO:0000256" key="5">
    <source>
        <dbReference type="ARBA" id="ARBA00022989"/>
    </source>
</evidence>
<keyword evidence="6 7" id="KW-0472">Membrane</keyword>